<gene>
    <name evidence="2" type="ORF">GUY60_18950</name>
</gene>
<keyword evidence="3" id="KW-1185">Reference proteome</keyword>
<keyword evidence="1" id="KW-0472">Membrane</keyword>
<sequence>MRGSVNGPALLLAALCVGGYVLLGTPAVVAVVLAGTGLLTWRVAAASRPRPLGRGPEGRGPQSGRL</sequence>
<evidence type="ECO:0000313" key="2">
    <source>
        <dbReference type="EMBL" id="NBE53464.1"/>
    </source>
</evidence>
<reference evidence="2" key="1">
    <citation type="submission" date="2020-01" db="EMBL/GenBank/DDBJ databases">
        <title>Whole-genome analyses of novel actinobacteria.</title>
        <authorList>
            <person name="Sahin N."/>
        </authorList>
    </citation>
    <scope>NUCLEOTIDE SEQUENCE</scope>
    <source>
        <strain evidence="2">YC537</strain>
    </source>
</reference>
<dbReference type="RefSeq" id="WP_161699378.1">
    <property type="nucleotide sequence ID" value="NZ_JAAAHS010000143.1"/>
</dbReference>
<name>A0A964UQH2_9ACTN</name>
<feature type="transmembrane region" description="Helical" evidence="1">
    <location>
        <begin position="12"/>
        <end position="41"/>
    </location>
</feature>
<comment type="caution">
    <text evidence="2">The sequence shown here is derived from an EMBL/GenBank/DDBJ whole genome shotgun (WGS) entry which is preliminary data.</text>
</comment>
<dbReference type="Proteomes" id="UP000598297">
    <property type="component" value="Unassembled WGS sequence"/>
</dbReference>
<keyword evidence="1" id="KW-0812">Transmembrane</keyword>
<keyword evidence="1" id="KW-1133">Transmembrane helix</keyword>
<organism evidence="2 3">
    <name type="scientific">Streptomyces boluensis</name>
    <dbReference type="NCBI Taxonomy" id="1775135"/>
    <lineage>
        <taxon>Bacteria</taxon>
        <taxon>Bacillati</taxon>
        <taxon>Actinomycetota</taxon>
        <taxon>Actinomycetes</taxon>
        <taxon>Kitasatosporales</taxon>
        <taxon>Streptomycetaceae</taxon>
        <taxon>Streptomyces</taxon>
    </lineage>
</organism>
<proteinExistence type="predicted"/>
<dbReference type="EMBL" id="JAAAHS010000143">
    <property type="protein sequence ID" value="NBE53464.1"/>
    <property type="molecule type" value="Genomic_DNA"/>
</dbReference>
<evidence type="ECO:0000313" key="3">
    <source>
        <dbReference type="Proteomes" id="UP000598297"/>
    </source>
</evidence>
<protein>
    <submittedName>
        <fullName evidence="2">Uncharacterized protein</fullName>
    </submittedName>
</protein>
<accession>A0A964UQH2</accession>
<evidence type="ECO:0000256" key="1">
    <source>
        <dbReference type="SAM" id="Phobius"/>
    </source>
</evidence>
<dbReference type="AlphaFoldDB" id="A0A964UQH2"/>